<dbReference type="RefSeq" id="WP_013657760.1">
    <property type="nucleotide sequence ID" value="NC_015275.1"/>
</dbReference>
<dbReference type="Proteomes" id="UP000008467">
    <property type="component" value="Chromosome"/>
</dbReference>
<organism evidence="1 2">
    <name type="scientific">Cellulosilyticum lentocellum (strain ATCC 49066 / DSM 5427 / NCIMB 11756 / RHM5)</name>
    <name type="common">Clostridium lentocellum</name>
    <dbReference type="NCBI Taxonomy" id="642492"/>
    <lineage>
        <taxon>Bacteria</taxon>
        <taxon>Bacillati</taxon>
        <taxon>Bacillota</taxon>
        <taxon>Clostridia</taxon>
        <taxon>Lachnospirales</taxon>
        <taxon>Cellulosilyticaceae</taxon>
        <taxon>Cellulosilyticum</taxon>
    </lineage>
</organism>
<name>F2JK54_CELLD</name>
<evidence type="ECO:0000313" key="1">
    <source>
        <dbReference type="EMBL" id="ADZ84469.1"/>
    </source>
</evidence>
<protein>
    <submittedName>
        <fullName evidence="1">Uncharacterized protein</fullName>
    </submittedName>
</protein>
<dbReference type="AlphaFoldDB" id="F2JK54"/>
<reference evidence="1 2" key="1">
    <citation type="journal article" date="2011" name="J. Bacteriol.">
        <title>Complete genome sequence of the cellulose-degrading bacterium Cellulosilyticum lentocellum.</title>
        <authorList>
            <consortium name="US DOE Joint Genome Institute"/>
            <person name="Miller D.A."/>
            <person name="Suen G."/>
            <person name="Bruce D."/>
            <person name="Copeland A."/>
            <person name="Cheng J.F."/>
            <person name="Detter C."/>
            <person name="Goodwin L.A."/>
            <person name="Han C.S."/>
            <person name="Hauser L.J."/>
            <person name="Land M.L."/>
            <person name="Lapidus A."/>
            <person name="Lucas S."/>
            <person name="Meincke L."/>
            <person name="Pitluck S."/>
            <person name="Tapia R."/>
            <person name="Teshima H."/>
            <person name="Woyke T."/>
            <person name="Fox B.G."/>
            <person name="Angert E.R."/>
            <person name="Currie C.R."/>
        </authorList>
    </citation>
    <scope>NUCLEOTIDE SEQUENCE [LARGE SCALE GENOMIC DNA]</scope>
    <source>
        <strain evidence="2">ATCC 49066 / DSM 5427 / NCIMB 11756 / RHM5</strain>
    </source>
</reference>
<gene>
    <name evidence="1" type="ordered locus">Clole_2770</name>
</gene>
<dbReference type="EMBL" id="CP002582">
    <property type="protein sequence ID" value="ADZ84469.1"/>
    <property type="molecule type" value="Genomic_DNA"/>
</dbReference>
<keyword evidence="2" id="KW-1185">Reference proteome</keyword>
<dbReference type="HOGENOM" id="CLU_2988220_0_0_9"/>
<dbReference type="STRING" id="642492.Clole_2770"/>
<dbReference type="KEGG" id="cle:Clole_2770"/>
<evidence type="ECO:0000313" key="2">
    <source>
        <dbReference type="Proteomes" id="UP000008467"/>
    </source>
</evidence>
<accession>F2JK54</accession>
<sequence>MRKEMCKDCLCNSCMGNAEDYADGMCRECEQCEIEERDNGLCSCEYYESDNDPSSLM</sequence>
<proteinExistence type="predicted"/>